<dbReference type="Proteomes" id="UP000234323">
    <property type="component" value="Unassembled WGS sequence"/>
</dbReference>
<protein>
    <submittedName>
        <fullName evidence="3">Uncharacterized protein</fullName>
    </submittedName>
</protein>
<proteinExistence type="predicted"/>
<organism evidence="3 4">
    <name type="scientific">Rhizophagus irregularis</name>
    <dbReference type="NCBI Taxonomy" id="588596"/>
    <lineage>
        <taxon>Eukaryota</taxon>
        <taxon>Fungi</taxon>
        <taxon>Fungi incertae sedis</taxon>
        <taxon>Mucoromycota</taxon>
        <taxon>Glomeromycotina</taxon>
        <taxon>Glomeromycetes</taxon>
        <taxon>Glomerales</taxon>
        <taxon>Glomeraceae</taxon>
        <taxon>Rhizophagus</taxon>
    </lineage>
</organism>
<feature type="coiled-coil region" evidence="1">
    <location>
        <begin position="233"/>
        <end position="268"/>
    </location>
</feature>
<dbReference type="AlphaFoldDB" id="A0A2I1GCE4"/>
<dbReference type="VEuPathDB" id="FungiDB:RhiirA1_542866"/>
<keyword evidence="1" id="KW-0175">Coiled coil</keyword>
<accession>A0A2I1GCE4</accession>
<gene>
    <name evidence="3" type="ORF">RhiirA4_458538</name>
</gene>
<comment type="caution">
    <text evidence="3">The sequence shown here is derived from an EMBL/GenBank/DDBJ whole genome shotgun (WGS) entry which is preliminary data.</text>
</comment>
<dbReference type="EMBL" id="LLXI01000312">
    <property type="protein sequence ID" value="PKY44293.1"/>
    <property type="molecule type" value="Genomic_DNA"/>
</dbReference>
<keyword evidence="4" id="KW-1185">Reference proteome</keyword>
<dbReference type="VEuPathDB" id="FungiDB:FUN_009267"/>
<sequence>MDNGIIGKSLSQYLNSKYPHLTPTEHLKHIYKLCQVHYKRNVDKNKQLSNEIRNAMYLIPILDTKEEVLTVIDKIQNCDESGAAAWAKDKLTPWVLSGISSAFTKMNRIVWNKTPNNTNAGESAHANINQDGQNLSILAGVIRQVSFANFSVKIYIHNVYLKFLYLRGRDFDKRQWESIYVYEQYNVPDSYRDKSELAQKRHKSKQSSSTVKKQKSISHNKENVIEIIDKNPRLEQQKKINSLEQEMLIIQKQKNDELEREIMLIEKRNQILGL</sequence>
<evidence type="ECO:0000256" key="2">
    <source>
        <dbReference type="SAM" id="MobiDB-lite"/>
    </source>
</evidence>
<reference evidence="3 4" key="1">
    <citation type="submission" date="2015-10" db="EMBL/GenBank/DDBJ databases">
        <title>Genome analyses suggest a sexual origin of heterokaryosis in a supposedly ancient asexual fungus.</title>
        <authorList>
            <person name="Ropars J."/>
            <person name="Sedzielewska K."/>
            <person name="Noel J."/>
            <person name="Charron P."/>
            <person name="Farinelli L."/>
            <person name="Marton T."/>
            <person name="Kruger M."/>
            <person name="Pelin A."/>
            <person name="Brachmann A."/>
            <person name="Corradi N."/>
        </authorList>
    </citation>
    <scope>NUCLEOTIDE SEQUENCE [LARGE SCALE GENOMIC DNA]</scope>
    <source>
        <strain evidence="3 4">A4</strain>
    </source>
</reference>
<evidence type="ECO:0000256" key="1">
    <source>
        <dbReference type="SAM" id="Coils"/>
    </source>
</evidence>
<feature type="region of interest" description="Disordered" evidence="2">
    <location>
        <begin position="198"/>
        <end position="218"/>
    </location>
</feature>
<evidence type="ECO:0000313" key="4">
    <source>
        <dbReference type="Proteomes" id="UP000234323"/>
    </source>
</evidence>
<dbReference type="VEuPathDB" id="FungiDB:RhiirFUN_017557"/>
<evidence type="ECO:0000313" key="3">
    <source>
        <dbReference type="EMBL" id="PKY44293.1"/>
    </source>
</evidence>
<name>A0A2I1GCE4_9GLOM</name>